<feature type="transmembrane region" description="Helical" evidence="1">
    <location>
        <begin position="147"/>
        <end position="165"/>
    </location>
</feature>
<organism evidence="2 3">
    <name type="scientific">Micromonospora echinaurantiaca</name>
    <dbReference type="NCBI Taxonomy" id="47857"/>
    <lineage>
        <taxon>Bacteria</taxon>
        <taxon>Bacillati</taxon>
        <taxon>Actinomycetota</taxon>
        <taxon>Actinomycetes</taxon>
        <taxon>Micromonosporales</taxon>
        <taxon>Micromonosporaceae</taxon>
        <taxon>Micromonospora</taxon>
    </lineage>
</organism>
<dbReference type="AlphaFoldDB" id="A0A1C5JZD8"/>
<feature type="transmembrane region" description="Helical" evidence="1">
    <location>
        <begin position="215"/>
        <end position="236"/>
    </location>
</feature>
<keyword evidence="1" id="KW-0812">Transmembrane</keyword>
<dbReference type="PANTHER" id="PTHR36840:SF1">
    <property type="entry name" value="BLL5714 PROTEIN"/>
    <property type="match status" value="1"/>
</dbReference>
<sequence length="399" mass="42778">MLTRVGAGRLGDASIPRSATVLELLFDIVYVFALARLAGRVADDLTFLRHSLLSEAGQTVLFFTAMWMVWSLNALMTSSYDPRRADIQILLLASMFGTLVLAVSLPQAFGERGVVFSVTYVLIQVGRPLYLTLALRGDPRWRAPARVLSWHVLSGVFWIAGGISGGLGRGVFWTVALAIEILGFAMSWPAPRLGSTRPNYPTTSFEHLAERYNQFFMIALAEVVLETGAAIGFPGFSVKRSAVLVAAFLTVVAFWRIYFYHGGSRDPVTSGRPTETAMRLSEWSSFGLLLVAGGVICTAVGFGQVVEDPAPPIDWALLAVIFGGPALFLVGRSSLDPPVRSGRRCRALSLGVLALAVVAPVMLLLPPIAAALAVALVMTGVAVLDGLVHHPGPETNPAF</sequence>
<dbReference type="RefSeq" id="WP_088996136.1">
    <property type="nucleotide sequence ID" value="NZ_LT607750.1"/>
</dbReference>
<proteinExistence type="predicted"/>
<feature type="transmembrane region" description="Helical" evidence="1">
    <location>
        <begin position="315"/>
        <end position="335"/>
    </location>
</feature>
<reference evidence="2 3" key="1">
    <citation type="submission" date="2016-06" db="EMBL/GenBank/DDBJ databases">
        <authorList>
            <person name="Kjaerup R.B."/>
            <person name="Dalgaard T.S."/>
            <person name="Juul-Madsen H.R."/>
        </authorList>
    </citation>
    <scope>NUCLEOTIDE SEQUENCE [LARGE SCALE GENOMIC DNA]</scope>
    <source>
        <strain evidence="2 3">DSM 43904</strain>
    </source>
</reference>
<keyword evidence="1" id="KW-1133">Transmembrane helix</keyword>
<feature type="transmembrane region" description="Helical" evidence="1">
    <location>
        <begin position="280"/>
        <end position="303"/>
    </location>
</feature>
<dbReference type="InterPro" id="IPR010640">
    <property type="entry name" value="Low_temperature_requirement_A"/>
</dbReference>
<dbReference type="PANTHER" id="PTHR36840">
    <property type="entry name" value="BLL5714 PROTEIN"/>
    <property type="match status" value="1"/>
</dbReference>
<feature type="transmembrane region" description="Helical" evidence="1">
    <location>
        <begin position="89"/>
        <end position="109"/>
    </location>
</feature>
<feature type="transmembrane region" description="Helical" evidence="1">
    <location>
        <begin position="115"/>
        <end position="135"/>
    </location>
</feature>
<feature type="transmembrane region" description="Helical" evidence="1">
    <location>
        <begin position="171"/>
        <end position="190"/>
    </location>
</feature>
<evidence type="ECO:0000313" key="2">
    <source>
        <dbReference type="EMBL" id="SCG75877.1"/>
    </source>
</evidence>
<dbReference type="EMBL" id="LT607750">
    <property type="protein sequence ID" value="SCG75877.1"/>
    <property type="molecule type" value="Genomic_DNA"/>
</dbReference>
<keyword evidence="3" id="KW-1185">Reference proteome</keyword>
<accession>A0A1C5JZD8</accession>
<dbReference type="Proteomes" id="UP000198217">
    <property type="component" value="Chromosome I"/>
</dbReference>
<feature type="transmembrane region" description="Helical" evidence="1">
    <location>
        <begin position="347"/>
        <end position="365"/>
    </location>
</feature>
<feature type="transmembrane region" description="Helical" evidence="1">
    <location>
        <begin position="242"/>
        <end position="259"/>
    </location>
</feature>
<name>A0A1C5JZD8_9ACTN</name>
<gene>
    <name evidence="2" type="ORF">GA0070609_5179</name>
</gene>
<evidence type="ECO:0000313" key="3">
    <source>
        <dbReference type="Proteomes" id="UP000198217"/>
    </source>
</evidence>
<feature type="transmembrane region" description="Helical" evidence="1">
    <location>
        <begin position="21"/>
        <end position="39"/>
    </location>
</feature>
<keyword evidence="1" id="KW-0472">Membrane</keyword>
<protein>
    <submittedName>
        <fullName evidence="2">Low temperature requirement protein LtrA</fullName>
    </submittedName>
</protein>
<feature type="transmembrane region" description="Helical" evidence="1">
    <location>
        <begin position="59"/>
        <end position="77"/>
    </location>
</feature>
<evidence type="ECO:0000256" key="1">
    <source>
        <dbReference type="SAM" id="Phobius"/>
    </source>
</evidence>
<dbReference type="Pfam" id="PF06772">
    <property type="entry name" value="LtrA"/>
    <property type="match status" value="1"/>
</dbReference>